<dbReference type="InterPro" id="IPR037198">
    <property type="entry name" value="MutL_C_sf"/>
</dbReference>
<evidence type="ECO:0000259" key="5">
    <source>
        <dbReference type="SMART" id="SM00853"/>
    </source>
</evidence>
<dbReference type="InterPro" id="IPR042120">
    <property type="entry name" value="MutL_C_dimsub"/>
</dbReference>
<dbReference type="InterPro" id="IPR038973">
    <property type="entry name" value="MutL/Mlh/Pms-like"/>
</dbReference>
<dbReference type="Gene3D" id="3.30.230.10">
    <property type="match status" value="1"/>
</dbReference>
<protein>
    <recommendedName>
        <fullName evidence="3">DNA mismatch repair protein PMS1</fullName>
    </recommendedName>
</protein>
<dbReference type="SMART" id="SM01340">
    <property type="entry name" value="DNA_mis_repair"/>
    <property type="match status" value="1"/>
</dbReference>
<feature type="region of interest" description="Disordered" evidence="4">
    <location>
        <begin position="380"/>
        <end position="403"/>
    </location>
</feature>
<dbReference type="InterPro" id="IPR013507">
    <property type="entry name" value="DNA_mismatch_S5_2-like"/>
</dbReference>
<proteinExistence type="inferred from homology"/>
<dbReference type="SUPFAM" id="SSF55874">
    <property type="entry name" value="ATPase domain of HSP90 chaperone/DNA topoisomerase II/histidine kinase"/>
    <property type="match status" value="1"/>
</dbReference>
<dbReference type="InterPro" id="IPR042121">
    <property type="entry name" value="MutL_C_regsub"/>
</dbReference>
<reference evidence="7 8" key="1">
    <citation type="submission" date="2015-10" db="EMBL/GenBank/DDBJ databases">
        <title>Draft genomes sequences of Candida glabrata isolates 1A, 1B, 2A, 2B, 3A and 3B.</title>
        <authorList>
            <person name="Haavelsrud O.E."/>
            <person name="Gaustad P."/>
        </authorList>
    </citation>
    <scope>NUCLEOTIDE SEQUENCE [LARGE SCALE GENOMIC DNA]</scope>
    <source>
        <strain evidence="7">910700640</strain>
    </source>
</reference>
<dbReference type="PROSITE" id="PS00058">
    <property type="entry name" value="DNA_MISMATCH_REPAIR_1"/>
    <property type="match status" value="1"/>
</dbReference>
<feature type="compositionally biased region" description="Polar residues" evidence="4">
    <location>
        <begin position="388"/>
        <end position="403"/>
    </location>
</feature>
<dbReference type="GO" id="GO:0005524">
    <property type="term" value="F:ATP binding"/>
    <property type="evidence" value="ECO:0007669"/>
    <property type="project" value="EnsemblFungi"/>
</dbReference>
<feature type="compositionally biased region" description="Basic and acidic residues" evidence="4">
    <location>
        <begin position="547"/>
        <end position="565"/>
    </location>
</feature>
<dbReference type="CDD" id="cd03484">
    <property type="entry name" value="MutL_Trans_hPMS_2_like"/>
    <property type="match status" value="1"/>
</dbReference>
<sequence>MPISQISEQDVHRITSGQVIIDLASAVKELVENSLDAQATQIDITFRKYGIDGLEVSDNGTGISKDDYESLALKHHTSKIKNFDDVLTNINTLGFRGEALSSLCGIARMAVITTTQPPRADRIEYDMAGHLSSKSTTTRNKGTTVIISDLFHNLPVRQKDFERTAKRHFTKCITLLQSYAIINECVRITVTNITSTGKKNNILSTAANQNLNKRIISIFGSTSLRGLSPISLTLDMNPFKKNIKSRYVDDPDFDNMDYKVKVTGLFSQNSFGCGRTSKDRQFIFMNKRPIDYPAVVKCCNEVYRTYNNVQYPMFILNFELTPDLIDVNITPDKRSVVLHNEQSVIDVLYENLSDYFDTQDMALPKEEPQDHISKRRRLLDHPSDSADDGSSSQLEISSTNESSFVTPIEMDITELVETNSFEYDGKESLPASEPDFRNDIEDDNMQCNSSPSKEPHSPDDNYNEIHKEQELSEVYAPQRNLRRPKVVNIEEFANPIHEPESYIAKNGSPKKSQESLILQIDDKVYKQTVTVNNNSDIVSIENITPSKEYDSQHSTARENDSKTESQETDSCESCKDDSNIPGLRSNDELLEYDDDKDEDLASFHPTDYNIRSPIKSVTSRTSKRDTFRSMTDNVLSKNNIQLLSQHLVVHNIDDIVNISNLKEIITNNTYMNERKGTSKIIRNSALNDLDKGAQYLSLSVKKSDFKDMKVVGQFNLGFILVTRNMGSNYDLFIVDQHASDEKFNFENLQQTTRFKSQKLISPETIELSVIDELIVMDNLSVFERNGFKIEIDEDAMAGHKVKLISIPVSKRTIFGVADFQELVYLIKEDGGTNKSNIKCSKIRAMFAMRACRSSIMVGKPLNMRTMTRVVQNLSTLDKPWNCPHGRPTMRHLMELQNWKSFSEDYKL</sequence>
<dbReference type="GO" id="GO:0000710">
    <property type="term" value="P:meiotic mismatch repair"/>
    <property type="evidence" value="ECO:0007669"/>
    <property type="project" value="EnsemblFungi"/>
</dbReference>
<dbReference type="VEuPathDB" id="FungiDB:CAGL0J05500g"/>
<evidence type="ECO:0000313" key="8">
    <source>
        <dbReference type="Proteomes" id="UP000054886"/>
    </source>
</evidence>
<dbReference type="SMART" id="SM00853">
    <property type="entry name" value="MutL_C"/>
    <property type="match status" value="1"/>
</dbReference>
<dbReference type="VEuPathDB" id="FungiDB:GWK60_J05291"/>
<dbReference type="SUPFAM" id="SSF54211">
    <property type="entry name" value="Ribosomal protein S5 domain 2-like"/>
    <property type="match status" value="1"/>
</dbReference>
<comment type="similarity">
    <text evidence="1">Belongs to the DNA mismatch repair MutL/HexB family.</text>
</comment>
<dbReference type="NCBIfam" id="TIGR00585">
    <property type="entry name" value="mutl"/>
    <property type="match status" value="1"/>
</dbReference>
<dbReference type="AlphaFoldDB" id="A0A0W0E852"/>
<evidence type="ECO:0000313" key="7">
    <source>
        <dbReference type="EMBL" id="KTB11197.1"/>
    </source>
</evidence>
<feature type="domain" description="DNA mismatch repair protein S5" evidence="6">
    <location>
        <begin position="215"/>
        <end position="357"/>
    </location>
</feature>
<name>A0A0W0E852_CANGB</name>
<feature type="region of interest" description="Disordered" evidence="4">
    <location>
        <begin position="542"/>
        <end position="586"/>
    </location>
</feature>
<organism evidence="7 8">
    <name type="scientific">Candida glabrata</name>
    <name type="common">Yeast</name>
    <name type="synonym">Torulopsis glabrata</name>
    <dbReference type="NCBI Taxonomy" id="5478"/>
    <lineage>
        <taxon>Eukaryota</taxon>
        <taxon>Fungi</taxon>
        <taxon>Dikarya</taxon>
        <taxon>Ascomycota</taxon>
        <taxon>Saccharomycotina</taxon>
        <taxon>Saccharomycetes</taxon>
        <taxon>Saccharomycetales</taxon>
        <taxon>Saccharomycetaceae</taxon>
        <taxon>Nakaseomyces</taxon>
    </lineage>
</organism>
<evidence type="ECO:0000256" key="3">
    <source>
        <dbReference type="ARBA" id="ARBA00070941"/>
    </source>
</evidence>
<gene>
    <name evidence="7" type="ORF">AO440_002998</name>
</gene>
<dbReference type="InterPro" id="IPR036890">
    <property type="entry name" value="HATPase_C_sf"/>
</dbReference>
<dbReference type="PANTHER" id="PTHR10073:SF52">
    <property type="entry name" value="MISMATCH REPAIR ENDONUCLEASE PMS2"/>
    <property type="match status" value="1"/>
</dbReference>
<dbReference type="Pfam" id="PF01119">
    <property type="entry name" value="DNA_mis_repair"/>
    <property type="match status" value="1"/>
</dbReference>
<evidence type="ECO:0000256" key="1">
    <source>
        <dbReference type="ARBA" id="ARBA00006082"/>
    </source>
</evidence>
<evidence type="ECO:0000259" key="6">
    <source>
        <dbReference type="SMART" id="SM01340"/>
    </source>
</evidence>
<dbReference type="EMBL" id="LLZZ01000043">
    <property type="protein sequence ID" value="KTB11197.1"/>
    <property type="molecule type" value="Genomic_DNA"/>
</dbReference>
<dbReference type="Proteomes" id="UP000054886">
    <property type="component" value="Unassembled WGS sequence"/>
</dbReference>
<feature type="compositionally biased region" description="Basic and acidic residues" evidence="4">
    <location>
        <begin position="453"/>
        <end position="462"/>
    </location>
</feature>
<dbReference type="InterPro" id="IPR002099">
    <property type="entry name" value="MutL/Mlh/PMS"/>
</dbReference>
<feature type="region of interest" description="Disordered" evidence="4">
    <location>
        <begin position="421"/>
        <end position="462"/>
    </location>
</feature>
<dbReference type="GO" id="GO:0016887">
    <property type="term" value="F:ATP hydrolysis activity"/>
    <property type="evidence" value="ECO:0007669"/>
    <property type="project" value="EnsemblFungi"/>
</dbReference>
<dbReference type="GO" id="GO:0003697">
    <property type="term" value="F:single-stranded DNA binding"/>
    <property type="evidence" value="ECO:0007669"/>
    <property type="project" value="EnsemblFungi"/>
</dbReference>
<dbReference type="CDD" id="cd16926">
    <property type="entry name" value="HATPase_MutL-MLH-PMS-like"/>
    <property type="match status" value="1"/>
</dbReference>
<dbReference type="InterPro" id="IPR014790">
    <property type="entry name" value="MutL_C"/>
</dbReference>
<dbReference type="Gene3D" id="3.30.565.10">
    <property type="entry name" value="Histidine kinase-like ATPase, C-terminal domain"/>
    <property type="match status" value="1"/>
</dbReference>
<dbReference type="FunFam" id="3.30.1370.100:FF:000001">
    <property type="entry name" value="Mismatch repair endonuclease pms1, putative"/>
    <property type="match status" value="1"/>
</dbReference>
<dbReference type="InterPro" id="IPR014721">
    <property type="entry name" value="Ribsml_uS5_D2-typ_fold_subgr"/>
</dbReference>
<dbReference type="Pfam" id="PF13589">
    <property type="entry name" value="HATPase_c_3"/>
    <property type="match status" value="1"/>
</dbReference>
<dbReference type="Gene3D" id="3.30.1370.100">
    <property type="entry name" value="MutL, C-terminal domain, regulatory subdomain"/>
    <property type="match status" value="1"/>
</dbReference>
<dbReference type="Gene3D" id="3.30.1540.20">
    <property type="entry name" value="MutL, C-terminal domain, dimerisation subdomain"/>
    <property type="match status" value="1"/>
</dbReference>
<keyword evidence="2" id="KW-0227">DNA damage</keyword>
<dbReference type="GO" id="GO:0032389">
    <property type="term" value="C:MutLalpha complex"/>
    <property type="evidence" value="ECO:0007669"/>
    <property type="project" value="EnsemblFungi"/>
</dbReference>
<dbReference type="SUPFAM" id="SSF118116">
    <property type="entry name" value="DNA mismatch repair protein MutL"/>
    <property type="match status" value="1"/>
</dbReference>
<dbReference type="VEuPathDB" id="FungiDB:B1J91_J05500g"/>
<dbReference type="PANTHER" id="PTHR10073">
    <property type="entry name" value="DNA MISMATCH REPAIR PROTEIN MLH, PMS, MUTL"/>
    <property type="match status" value="1"/>
</dbReference>
<comment type="caution">
    <text evidence="7">The sequence shown here is derived from an EMBL/GenBank/DDBJ whole genome shotgun (WGS) entry which is preliminary data.</text>
</comment>
<feature type="domain" description="MutL C-terminal dimerisation" evidence="5">
    <location>
        <begin position="710"/>
        <end position="861"/>
    </location>
</feature>
<evidence type="ECO:0000256" key="4">
    <source>
        <dbReference type="SAM" id="MobiDB-lite"/>
    </source>
</evidence>
<dbReference type="GO" id="GO:0140664">
    <property type="term" value="F:ATP-dependent DNA damage sensor activity"/>
    <property type="evidence" value="ECO:0007669"/>
    <property type="project" value="InterPro"/>
</dbReference>
<dbReference type="GO" id="GO:0032139">
    <property type="term" value="F:dinucleotide insertion or deletion binding"/>
    <property type="evidence" value="ECO:0007669"/>
    <property type="project" value="EnsemblFungi"/>
</dbReference>
<dbReference type="GO" id="GO:0000404">
    <property type="term" value="F:heteroduplex DNA loop binding"/>
    <property type="evidence" value="ECO:0007669"/>
    <property type="project" value="EnsemblFungi"/>
</dbReference>
<evidence type="ECO:0000256" key="2">
    <source>
        <dbReference type="ARBA" id="ARBA00022763"/>
    </source>
</evidence>
<dbReference type="Pfam" id="PF08676">
    <property type="entry name" value="MutL_C"/>
    <property type="match status" value="1"/>
</dbReference>
<dbReference type="InterPro" id="IPR020568">
    <property type="entry name" value="Ribosomal_Su5_D2-typ_SF"/>
</dbReference>
<dbReference type="FunFam" id="3.30.565.10:FF:000014">
    <property type="entry name" value="Mismatch repair endonuclease pms1, putative"/>
    <property type="match status" value="1"/>
</dbReference>
<dbReference type="VEuPathDB" id="FungiDB:GVI51_J05313"/>
<dbReference type="InterPro" id="IPR014762">
    <property type="entry name" value="DNA_mismatch_repair_CS"/>
</dbReference>
<accession>A0A0W0E852</accession>